<dbReference type="InterPro" id="IPR019734">
    <property type="entry name" value="TPR_rpt"/>
</dbReference>
<reference evidence="5" key="1">
    <citation type="submission" date="2022-06" db="EMBL/GenBank/DDBJ databases">
        <title>Novel species in genus Dyadobacter.</title>
        <authorList>
            <person name="Ma C."/>
        </authorList>
    </citation>
    <scope>NUCLEOTIDE SEQUENCE</scope>
    <source>
        <strain evidence="5">CY22</strain>
    </source>
</reference>
<dbReference type="Gene3D" id="1.10.10.10">
    <property type="entry name" value="Winged helix-like DNA-binding domain superfamily/Winged helix DNA-binding domain"/>
    <property type="match status" value="1"/>
</dbReference>
<evidence type="ECO:0000256" key="1">
    <source>
        <dbReference type="PROSITE-ProRule" id="PRU00339"/>
    </source>
</evidence>
<protein>
    <submittedName>
        <fullName evidence="5">Tetratricopeptide repeat protein</fullName>
    </submittedName>
</protein>
<evidence type="ECO:0000313" key="6">
    <source>
        <dbReference type="Proteomes" id="UP001055420"/>
    </source>
</evidence>
<dbReference type="EMBL" id="CP098805">
    <property type="protein sequence ID" value="USJ32747.1"/>
    <property type="molecule type" value="Genomic_DNA"/>
</dbReference>
<evidence type="ECO:0000256" key="3">
    <source>
        <dbReference type="SAM" id="Phobius"/>
    </source>
</evidence>
<keyword evidence="2" id="KW-0175">Coiled coil</keyword>
<dbReference type="PANTHER" id="PTHR10098">
    <property type="entry name" value="RAPSYN-RELATED"/>
    <property type="match status" value="1"/>
</dbReference>
<gene>
    <name evidence="5" type="ORF">NFI80_08355</name>
</gene>
<name>A0ABY4XRY2_9BACT</name>
<dbReference type="InterPro" id="IPR011990">
    <property type="entry name" value="TPR-like_helical_dom_sf"/>
</dbReference>
<dbReference type="InterPro" id="IPR036388">
    <property type="entry name" value="WH-like_DNA-bd_sf"/>
</dbReference>
<dbReference type="Pfam" id="PF13424">
    <property type="entry name" value="TPR_12"/>
    <property type="match status" value="2"/>
</dbReference>
<sequence>MKVWLGWACCLCFIFISAYGHAQSRSPFADAESSRERIISEYTRPDSLLVVTKEKYNQAIAENNDLTAAGYLQQIGRILFLSGHYPQSLEYLLKADKIYRAKGEKKLLAENLAMLGELYYRNRQSPTARKQYDEALDHYEELKSGAGRADIFGRIGHLYEKKQDYDSAFYFQNKALEAYQQENMREGVAKIYENLGSIYEDQERYDSAYANFDRAYKINRQQGHEQAQIEVLNNLGDVLRKTGQYRKGLHFSFQAMELARRKDDFYQLSGAYNDIAKGYNFLNKNDSAFYYLALSREYLTKIYSQESNKQLALLQTLYDIEQKDNEIEQLTQARKADLMVSVAIGVVVVLVILIAGLVISRQRLKFRNEQKLHAQHKQFLEARNQLMEVDLKNKKLQEENLTQQLEIRTKELSSYTLHVIRKNQLLEDLQTKLDELGKEDKRDQKKQIRQLAEQIRLGLSDDQHWEEFRTIFEQVHQSFFDRLQQQSDSLTSNDLRVLALMKMNHTSADIATLLGVSQDSLRVMRHRLRKKLNIQQGDNISTFIQSI</sequence>
<proteinExistence type="predicted"/>
<accession>A0ABY4XRY2</accession>
<dbReference type="RefSeq" id="WP_235163458.1">
    <property type="nucleotide sequence ID" value="NZ_CP098805.1"/>
</dbReference>
<evidence type="ECO:0000313" key="5">
    <source>
        <dbReference type="EMBL" id="USJ32747.1"/>
    </source>
</evidence>
<keyword evidence="6" id="KW-1185">Reference proteome</keyword>
<dbReference type="SUPFAM" id="SSF46894">
    <property type="entry name" value="C-terminal effector domain of the bipartite response regulators"/>
    <property type="match status" value="1"/>
</dbReference>
<evidence type="ECO:0000256" key="4">
    <source>
        <dbReference type="SAM" id="SignalP"/>
    </source>
</evidence>
<dbReference type="Gene3D" id="1.25.40.10">
    <property type="entry name" value="Tetratricopeptide repeat domain"/>
    <property type="match status" value="2"/>
</dbReference>
<dbReference type="Proteomes" id="UP001055420">
    <property type="component" value="Chromosome"/>
</dbReference>
<keyword evidence="3" id="KW-0472">Membrane</keyword>
<feature type="repeat" description="TPR" evidence="1">
    <location>
        <begin position="189"/>
        <end position="222"/>
    </location>
</feature>
<evidence type="ECO:0000256" key="2">
    <source>
        <dbReference type="SAM" id="Coils"/>
    </source>
</evidence>
<keyword evidence="3" id="KW-1133">Transmembrane helix</keyword>
<keyword evidence="3" id="KW-0812">Transmembrane</keyword>
<organism evidence="5 6">
    <name type="scientific">Dyadobacter chenhuakuii</name>
    <dbReference type="NCBI Taxonomy" id="2909339"/>
    <lineage>
        <taxon>Bacteria</taxon>
        <taxon>Pseudomonadati</taxon>
        <taxon>Bacteroidota</taxon>
        <taxon>Cytophagia</taxon>
        <taxon>Cytophagales</taxon>
        <taxon>Spirosomataceae</taxon>
        <taxon>Dyadobacter</taxon>
    </lineage>
</organism>
<feature type="transmembrane region" description="Helical" evidence="3">
    <location>
        <begin position="338"/>
        <end position="359"/>
    </location>
</feature>
<feature type="repeat" description="TPR" evidence="1">
    <location>
        <begin position="149"/>
        <end position="182"/>
    </location>
</feature>
<feature type="chain" id="PRO_5046997524" evidence="4">
    <location>
        <begin position="23"/>
        <end position="547"/>
    </location>
</feature>
<dbReference type="SUPFAM" id="SSF48452">
    <property type="entry name" value="TPR-like"/>
    <property type="match status" value="2"/>
</dbReference>
<dbReference type="SMART" id="SM00028">
    <property type="entry name" value="TPR"/>
    <property type="match status" value="5"/>
</dbReference>
<keyword evidence="4" id="KW-0732">Signal</keyword>
<dbReference type="PROSITE" id="PS50005">
    <property type="entry name" value="TPR"/>
    <property type="match status" value="2"/>
</dbReference>
<dbReference type="InterPro" id="IPR016032">
    <property type="entry name" value="Sig_transdc_resp-reg_C-effctor"/>
</dbReference>
<feature type="signal peptide" evidence="4">
    <location>
        <begin position="1"/>
        <end position="22"/>
    </location>
</feature>
<keyword evidence="1" id="KW-0802">TPR repeat</keyword>
<feature type="coiled-coil region" evidence="2">
    <location>
        <begin position="377"/>
        <end position="446"/>
    </location>
</feature>